<reference evidence="1 2" key="1">
    <citation type="submission" date="2023-06" db="EMBL/GenBank/DDBJ databases">
        <title>Five Gram-positive bacteria isolated from mangrove sediments in Shenzhen, Guangdong, China.</title>
        <authorList>
            <person name="Yu S."/>
            <person name="Zheng W."/>
            <person name="Huang Y."/>
        </authorList>
    </citation>
    <scope>NUCLEOTIDE SEQUENCE [LARGE SCALE GENOMIC DNA]</scope>
    <source>
        <strain evidence="1 2">SaN35-3</strain>
    </source>
</reference>
<dbReference type="RefSeq" id="WP_306020387.1">
    <property type="nucleotide sequence ID" value="NZ_CP129013.1"/>
</dbReference>
<evidence type="ECO:0000313" key="1">
    <source>
        <dbReference type="EMBL" id="WLR43773.1"/>
    </source>
</evidence>
<keyword evidence="2" id="KW-1185">Reference proteome</keyword>
<dbReference type="EMBL" id="CP129013">
    <property type="protein sequence ID" value="WLR43773.1"/>
    <property type="molecule type" value="Genomic_DNA"/>
</dbReference>
<accession>A0ABY9JZL0</accession>
<sequence>MKADQEIVLKVSQDAPDSDNIIKFIEESFRWHNKQLKIVMNEKSVDLLPEMNQQRAYLKLSVERDFLVPSNKKFKNISEAFNFMKEGNQFLLPSIDPSLDLDIETSEGGRTLIVFVNNGEKVNSSQEAIFMIEAILMTAKEFNYEQVHFKGINEKQIGKWNLDQPINVPFSPNPIN</sequence>
<evidence type="ECO:0000313" key="2">
    <source>
        <dbReference type="Proteomes" id="UP001197974"/>
    </source>
</evidence>
<dbReference type="Proteomes" id="UP001197974">
    <property type="component" value="Chromosome"/>
</dbReference>
<evidence type="ECO:0008006" key="3">
    <source>
        <dbReference type="Google" id="ProtNLM"/>
    </source>
</evidence>
<proteinExistence type="predicted"/>
<gene>
    <name evidence="1" type="ORF">LC087_06490</name>
</gene>
<organism evidence="1 2">
    <name type="scientific">Bacillus carboniphilus</name>
    <dbReference type="NCBI Taxonomy" id="86663"/>
    <lineage>
        <taxon>Bacteria</taxon>
        <taxon>Bacillati</taxon>
        <taxon>Bacillota</taxon>
        <taxon>Bacilli</taxon>
        <taxon>Bacillales</taxon>
        <taxon>Bacillaceae</taxon>
        <taxon>Bacillus</taxon>
    </lineage>
</organism>
<name>A0ABY9JZL0_9BACI</name>
<protein>
    <recommendedName>
        <fullName evidence="3">GerMN domain-containing protein</fullName>
    </recommendedName>
</protein>